<feature type="compositionally biased region" description="Basic and acidic residues" evidence="1">
    <location>
        <begin position="907"/>
        <end position="926"/>
    </location>
</feature>
<feature type="transmembrane region" description="Helical" evidence="2">
    <location>
        <begin position="20"/>
        <end position="42"/>
    </location>
</feature>
<feature type="compositionally biased region" description="Basic and acidic residues" evidence="1">
    <location>
        <begin position="789"/>
        <end position="823"/>
    </location>
</feature>
<evidence type="ECO:0000256" key="2">
    <source>
        <dbReference type="SAM" id="Phobius"/>
    </source>
</evidence>
<evidence type="ECO:0000256" key="1">
    <source>
        <dbReference type="SAM" id="MobiDB-lite"/>
    </source>
</evidence>
<feature type="region of interest" description="Disordered" evidence="1">
    <location>
        <begin position="882"/>
        <end position="926"/>
    </location>
</feature>
<feature type="region of interest" description="Disordered" evidence="1">
    <location>
        <begin position="784"/>
        <end position="849"/>
    </location>
</feature>
<dbReference type="EMBL" id="CP036426">
    <property type="protein sequence ID" value="QDV33611.1"/>
    <property type="molecule type" value="Genomic_DNA"/>
</dbReference>
<keyword evidence="2" id="KW-0472">Membrane</keyword>
<feature type="compositionally biased region" description="Basic and acidic residues" evidence="1">
    <location>
        <begin position="1006"/>
        <end position="1017"/>
    </location>
</feature>
<feature type="region of interest" description="Disordered" evidence="1">
    <location>
        <begin position="1177"/>
        <end position="1246"/>
    </location>
</feature>
<name>A0A518GYD7_9BACT</name>
<keyword evidence="4" id="KW-1185">Reference proteome</keyword>
<feature type="compositionally biased region" description="Basic and acidic residues" evidence="1">
    <location>
        <begin position="697"/>
        <end position="708"/>
    </location>
</feature>
<feature type="compositionally biased region" description="Low complexity" evidence="1">
    <location>
        <begin position="1028"/>
        <end position="1045"/>
    </location>
</feature>
<dbReference type="KEGG" id="tpla:ElP_14870"/>
<feature type="transmembrane region" description="Helical" evidence="2">
    <location>
        <begin position="153"/>
        <end position="172"/>
    </location>
</feature>
<gene>
    <name evidence="3" type="ORF">ElP_14870</name>
</gene>
<feature type="region of interest" description="Disordered" evidence="1">
    <location>
        <begin position="672"/>
        <end position="769"/>
    </location>
</feature>
<evidence type="ECO:0000313" key="3">
    <source>
        <dbReference type="EMBL" id="QDV33611.1"/>
    </source>
</evidence>
<feature type="compositionally biased region" description="Low complexity" evidence="1">
    <location>
        <begin position="731"/>
        <end position="743"/>
    </location>
</feature>
<accession>A0A518GYD7</accession>
<feature type="region of interest" description="Disordered" evidence="1">
    <location>
        <begin position="956"/>
        <end position="1064"/>
    </location>
</feature>
<proteinExistence type="predicted"/>
<dbReference type="RefSeq" id="WP_145267965.1">
    <property type="nucleotide sequence ID" value="NZ_CP036426.1"/>
</dbReference>
<feature type="compositionally biased region" description="Basic and acidic residues" evidence="1">
    <location>
        <begin position="1183"/>
        <end position="1192"/>
    </location>
</feature>
<dbReference type="OrthoDB" id="221492at2"/>
<sequence length="1307" mass="144936">MTGTLDRRIAGLRGRLRRLLALRGLCWVAFAAVMAFIAITWIDWFVPLAWDVRLAALVIAGVVLALVAWRELIRPLTVPFDDLRLALLIERRWPHLNERLSSTIAFLKARGAADGEDGRYGSEALRELTISQALTEVESLDFSRVVDPRPLRLAGLLAAWAVAMLVAESVAAPEFQSIAVRRFLLGEVAWPKRTELSIAEVPVKIARGMSYELTARAEVGRELPVVPPRAWFEVLSHVAPPLKLLEGSLQGRPPGSARVTYRFEDGETVNAPLRPDEDGAFHGRLDVVNRPFRFYVAAGDDSTDWIDVAVVPPPTLDEVQVRVVPPPYTRPFASEEEREAAVETLAPDQTQIRALEGSQVRFSARANKPLTSAELMNEDASTGLPVALLGDRSRLDATIEAAGAGSFWFTLKDLDGFTNPEATRYELRSIVDTPPLSLIVEPQFDVSVPASATVPIRIRAEDDYGLQLVRLLFTATAPESAESEDHVVPLWTAEASIDAGRSQEQEVEHRLELASMALQPGAMITAYAEARDFFSGPDDPGPHLSRSRPLRIRVISDEEFRTQLDDRRREIRDEIERIAEMQKLAMPPVREAITELDATGSVEPKTGDELREASVMQRQVGGRLDESGNGLSDRLQRFLDEMENANVDDPEVSDQMRQMKAVVDRLRAEHIRPAEQGISRALRGLDPREQQQPPRQDQGEPAREEHAEAANAEAQPDTPSPAGETGEGTAPGQSQPQPEGQPSTDRPIDPEQAEARQSLDESRESQQAIARELDAMLQGLSEFETLRGVTREAERLLNDQDAITKETEQRATDPELMGKRPEDLDAEQQADLQNLSDRQRDVSDELQDLTARMDELNEGLAETDPLAAEALEDALENIRNQGASGKLGQAAERVSENQMGPAGQAQDEGREAIQDLVDTLKNRRENDLERLVKQLKETRDELAQAQLKQAELLKKTMQAQQGGQQGQQGQQGGQQGQQGQQGGQQGQQGGQQGQQGDQERLQQLAKEQEQLEQELRRQLQKLRKLRADQAARAGSRAAGRMANAGQELDEGDGEEARQNEEDALKDLEQAIAETDQAIQEAQDRLLMEQFAKIRDQLRAYNDRQKRLIEETVAFDRRREAGGGRLSRADSFDVRNLGRAQSGLKEETESLTERLDGAPVFKLSLERAAARMVEAAEGLAGVETGRDTQRAEEAASQWLERLVASLDPPDEDEEQGDQQQQQGGQQGQPGQQGNPGDGIPAEAQIRMLKAMQEDINIRTQELDELKDADGPLSEAQEREFVRLEEDQHTIADLLRDLIQPKRPDGLEE</sequence>
<feature type="compositionally biased region" description="Low complexity" evidence="1">
    <location>
        <begin position="1216"/>
        <end position="1237"/>
    </location>
</feature>
<keyword evidence="2" id="KW-0812">Transmembrane</keyword>
<feature type="transmembrane region" description="Helical" evidence="2">
    <location>
        <begin position="48"/>
        <end position="69"/>
    </location>
</feature>
<feature type="compositionally biased region" description="Basic and acidic residues" evidence="1">
    <location>
        <begin position="746"/>
        <end position="764"/>
    </location>
</feature>
<keyword evidence="2" id="KW-1133">Transmembrane helix</keyword>
<feature type="compositionally biased region" description="Basic and acidic residues" evidence="1">
    <location>
        <begin position="1054"/>
        <end position="1064"/>
    </location>
</feature>
<feature type="compositionally biased region" description="Gly residues" evidence="1">
    <location>
        <begin position="963"/>
        <end position="993"/>
    </location>
</feature>
<reference evidence="3 4" key="1">
    <citation type="submission" date="2019-02" db="EMBL/GenBank/DDBJ databases">
        <title>Deep-cultivation of Planctomycetes and their phenomic and genomic characterization uncovers novel biology.</title>
        <authorList>
            <person name="Wiegand S."/>
            <person name="Jogler M."/>
            <person name="Boedeker C."/>
            <person name="Pinto D."/>
            <person name="Vollmers J."/>
            <person name="Rivas-Marin E."/>
            <person name="Kohn T."/>
            <person name="Peeters S.H."/>
            <person name="Heuer A."/>
            <person name="Rast P."/>
            <person name="Oberbeckmann S."/>
            <person name="Bunk B."/>
            <person name="Jeske O."/>
            <person name="Meyerdierks A."/>
            <person name="Storesund J.E."/>
            <person name="Kallscheuer N."/>
            <person name="Luecker S."/>
            <person name="Lage O.M."/>
            <person name="Pohl T."/>
            <person name="Merkel B.J."/>
            <person name="Hornburger P."/>
            <person name="Mueller R.-W."/>
            <person name="Bruemmer F."/>
            <person name="Labrenz M."/>
            <person name="Spormann A.M."/>
            <person name="Op den Camp H."/>
            <person name="Overmann J."/>
            <person name="Amann R."/>
            <person name="Jetten M.S.M."/>
            <person name="Mascher T."/>
            <person name="Medema M.H."/>
            <person name="Devos D.P."/>
            <person name="Kaster A.-K."/>
            <person name="Ovreas L."/>
            <person name="Rohde M."/>
            <person name="Galperin M.Y."/>
            <person name="Jogler C."/>
        </authorList>
    </citation>
    <scope>NUCLEOTIDE SEQUENCE [LARGE SCALE GENOMIC DNA]</scope>
    <source>
        <strain evidence="3 4">ElP</strain>
    </source>
</reference>
<evidence type="ECO:0000313" key="4">
    <source>
        <dbReference type="Proteomes" id="UP000317835"/>
    </source>
</evidence>
<organism evidence="3 4">
    <name type="scientific">Tautonia plasticadhaerens</name>
    <dbReference type="NCBI Taxonomy" id="2527974"/>
    <lineage>
        <taxon>Bacteria</taxon>
        <taxon>Pseudomonadati</taxon>
        <taxon>Planctomycetota</taxon>
        <taxon>Planctomycetia</taxon>
        <taxon>Isosphaerales</taxon>
        <taxon>Isosphaeraceae</taxon>
        <taxon>Tautonia</taxon>
    </lineage>
</organism>
<protein>
    <submittedName>
        <fullName evidence="3">Uncharacterized protein</fullName>
    </submittedName>
</protein>
<dbReference type="Proteomes" id="UP000317835">
    <property type="component" value="Chromosome"/>
</dbReference>